<reference evidence="12" key="1">
    <citation type="submission" date="2020-03" db="EMBL/GenBank/DDBJ databases">
        <title>Solimonas marina sp. nov., isolated from deep seawater of the Pacific Ocean.</title>
        <authorList>
            <person name="Liu X."/>
            <person name="Lai Q."/>
            <person name="Sun F."/>
            <person name="Gai Y."/>
            <person name="Li G."/>
            <person name="Shao Z."/>
        </authorList>
    </citation>
    <scope>NUCLEOTIDE SEQUENCE</scope>
    <source>
        <strain evidence="12">C16B3</strain>
    </source>
</reference>
<dbReference type="Gene3D" id="2.60.120.260">
    <property type="entry name" value="Galactose-binding domain-like"/>
    <property type="match status" value="2"/>
</dbReference>
<dbReference type="Pfam" id="PF10435">
    <property type="entry name" value="BetaGal_dom2"/>
    <property type="match status" value="1"/>
</dbReference>
<dbReference type="InterPro" id="IPR031330">
    <property type="entry name" value="Gly_Hdrlase_35_cat"/>
</dbReference>
<evidence type="ECO:0000256" key="7">
    <source>
        <dbReference type="ARBA" id="ARBA00023295"/>
    </source>
</evidence>
<dbReference type="AlphaFoldDB" id="A0A969WBF7"/>
<dbReference type="Pfam" id="PF13363">
    <property type="entry name" value="BetaGal_dom3"/>
    <property type="match status" value="1"/>
</dbReference>
<sequence>MRRFHTATALPAGIRVAARAAVIAALLAGAPLACAAAAGDADAAVQWDRHSLLINGQRQFIWSGEMHPFRLPSPSLWRDVLEKMKASGYNTVSFYFGWTYHSPKPGVYDFSGVRDLDRLLDIAHDVGLYVIARPGPYMNAEVTRGGFPGWLNRQHAKARTDDPEYLAAADQWMSQINAIIARHQIDRGGSVILYQIENELAPTAPTQQRYMQHLDDLARKQGITVPIFHNDQGRNGRWVPRSSDVDGTVPGPNDLYAFDGYPGGPCGADATVGKPNHAPDWGLYSPGGARGGASASPQTPGFTAEFGGGWFDYWGSVGTYGCTAQRQGSGYERVFYGTNIVNGLAIENFYMTFGGTSWGWLPAPVVYTSYDYGAAIDEGRRLRPKAATMKLLGEFISSVKSLAYQVKAAPIAASTADVRLYHNLNPDDGTQFIFARHEPSNATDDVAFTFPLSTPDGDYHVPAQGTLRLNGQYAKLLLADYDFGHQHLVYSTSQLQTQMPFAGGDLALLYAPQGDDGETVLRYARRPKVEVLAGKADVHYDTARGDLRLDYRHDGLIRIRIDGGGRPPLTLLLADEAEAERFWRSNAGDRAVLTRGPALVRAATIRGRTLQLRGDTTQDSALEVWAPPGVQRIEWNGGKVPMHVGVDSSLVARHDLPGPVAPTLPDLMRLTWRYHAGSPEAAPDFDDHDWRHADLTDTASTTPPPAGQPVLTMADYGFHNGDVWYRGRYRIDGTTSPARIALHYGGGGAGLLQAWLDGHYLGEHVISTGLPRPPTTATAHFAIPQALRGDGPHLLSVMVRNDADNWDLFADDAHKEGRGLIDVHFDDADGHAVAIAPQWRIQGTRGGEDLIDTARGPLNNGGLYGERVGWHLPGFPDGDWRALRLADAPTDAGTTWLRTQFKLNVPAGEDASLALRIGDADTPRSGAHYRVLIFLNGWMMGQYIADVGPQHDFVLPNGILDPRGDNTLALAVTGDGRTSDVIEPLRLIDLQTVRGGVPLQLVASPPYTSP</sequence>
<evidence type="ECO:0000313" key="13">
    <source>
        <dbReference type="Proteomes" id="UP000653472"/>
    </source>
</evidence>
<dbReference type="Gene3D" id="2.102.20.10">
    <property type="entry name" value="Beta-galactosidase, domain 2"/>
    <property type="match status" value="1"/>
</dbReference>
<accession>A0A969WBF7</accession>
<dbReference type="Pfam" id="PF13364">
    <property type="entry name" value="BetaGal_ABD2"/>
    <property type="match status" value="2"/>
</dbReference>
<comment type="catalytic activity">
    <reaction evidence="1">
        <text>Hydrolysis of terminal non-reducing beta-D-galactose residues in beta-D-galactosides.</text>
        <dbReference type="EC" id="3.2.1.23"/>
    </reaction>
</comment>
<dbReference type="Proteomes" id="UP000653472">
    <property type="component" value="Unassembled WGS sequence"/>
</dbReference>
<proteinExistence type="inferred from homology"/>
<keyword evidence="5" id="KW-0378">Hydrolase</keyword>
<feature type="region of interest" description="Disordered" evidence="9">
    <location>
        <begin position="683"/>
        <end position="709"/>
    </location>
</feature>
<dbReference type="GO" id="GO:0005975">
    <property type="term" value="P:carbohydrate metabolic process"/>
    <property type="evidence" value="ECO:0007669"/>
    <property type="project" value="InterPro"/>
</dbReference>
<dbReference type="InterPro" id="IPR018954">
    <property type="entry name" value="Betagal_dom2"/>
</dbReference>
<evidence type="ECO:0000313" key="12">
    <source>
        <dbReference type="EMBL" id="NKF24092.1"/>
    </source>
</evidence>
<evidence type="ECO:0000259" key="11">
    <source>
        <dbReference type="SMART" id="SM01029"/>
    </source>
</evidence>
<evidence type="ECO:0000256" key="9">
    <source>
        <dbReference type="SAM" id="MobiDB-lite"/>
    </source>
</evidence>
<dbReference type="SUPFAM" id="SSF51445">
    <property type="entry name" value="(Trans)glycosidases"/>
    <property type="match status" value="1"/>
</dbReference>
<keyword evidence="4 10" id="KW-0732">Signal</keyword>
<evidence type="ECO:0000256" key="8">
    <source>
        <dbReference type="RuleBase" id="RU003679"/>
    </source>
</evidence>
<dbReference type="InterPro" id="IPR025300">
    <property type="entry name" value="BetaGal_jelly_roll_dom"/>
</dbReference>
<dbReference type="InterPro" id="IPR001944">
    <property type="entry name" value="Glycoside_Hdrlase_35"/>
</dbReference>
<dbReference type="EC" id="3.2.1.23" evidence="3"/>
<dbReference type="InterPro" id="IPR008979">
    <property type="entry name" value="Galactose-bd-like_sf"/>
</dbReference>
<dbReference type="InterPro" id="IPR036833">
    <property type="entry name" value="BetaGal_dom3_sf"/>
</dbReference>
<dbReference type="SUPFAM" id="SSF51011">
    <property type="entry name" value="Glycosyl hydrolase domain"/>
    <property type="match status" value="1"/>
</dbReference>
<dbReference type="SUPFAM" id="SSF49785">
    <property type="entry name" value="Galactose-binding domain-like"/>
    <property type="match status" value="2"/>
</dbReference>
<dbReference type="EMBL" id="JAAVXB010000011">
    <property type="protein sequence ID" value="NKF24092.1"/>
    <property type="molecule type" value="Genomic_DNA"/>
</dbReference>
<organism evidence="12 13">
    <name type="scientific">Solimonas marina</name>
    <dbReference type="NCBI Taxonomy" id="2714601"/>
    <lineage>
        <taxon>Bacteria</taxon>
        <taxon>Pseudomonadati</taxon>
        <taxon>Pseudomonadota</taxon>
        <taxon>Gammaproteobacteria</taxon>
        <taxon>Nevskiales</taxon>
        <taxon>Nevskiaceae</taxon>
        <taxon>Solimonas</taxon>
    </lineage>
</organism>
<dbReference type="PANTHER" id="PTHR23421">
    <property type="entry name" value="BETA-GALACTOSIDASE RELATED"/>
    <property type="match status" value="1"/>
</dbReference>
<feature type="domain" description="Beta-galactosidase" evidence="11">
    <location>
        <begin position="399"/>
        <end position="582"/>
    </location>
</feature>
<evidence type="ECO:0000256" key="1">
    <source>
        <dbReference type="ARBA" id="ARBA00001412"/>
    </source>
</evidence>
<dbReference type="InterPro" id="IPR017853">
    <property type="entry name" value="GH"/>
</dbReference>
<feature type="chain" id="PRO_5038030107" description="beta-galactosidase" evidence="10">
    <location>
        <begin position="36"/>
        <end position="1010"/>
    </location>
</feature>
<dbReference type="RefSeq" id="WP_168149415.1">
    <property type="nucleotide sequence ID" value="NZ_JAAVXB010000011.1"/>
</dbReference>
<keyword evidence="13" id="KW-1185">Reference proteome</keyword>
<evidence type="ECO:0000256" key="4">
    <source>
        <dbReference type="ARBA" id="ARBA00022729"/>
    </source>
</evidence>
<dbReference type="GO" id="GO:0004565">
    <property type="term" value="F:beta-galactosidase activity"/>
    <property type="evidence" value="ECO:0007669"/>
    <property type="project" value="UniProtKB-EC"/>
</dbReference>
<dbReference type="InterPro" id="IPR025972">
    <property type="entry name" value="BetaGal_dom3"/>
</dbReference>
<evidence type="ECO:0000256" key="6">
    <source>
        <dbReference type="ARBA" id="ARBA00023180"/>
    </source>
</evidence>
<dbReference type="Pfam" id="PF01301">
    <property type="entry name" value="Glyco_hydro_35"/>
    <property type="match status" value="1"/>
</dbReference>
<evidence type="ECO:0000256" key="10">
    <source>
        <dbReference type="SAM" id="SignalP"/>
    </source>
</evidence>
<dbReference type="InterPro" id="IPR037110">
    <property type="entry name" value="Betagal_dom2_sf"/>
</dbReference>
<gene>
    <name evidence="12" type="ORF">G7Y82_17405</name>
</gene>
<dbReference type="Gene3D" id="3.20.20.80">
    <property type="entry name" value="Glycosidases"/>
    <property type="match status" value="1"/>
</dbReference>
<evidence type="ECO:0000256" key="3">
    <source>
        <dbReference type="ARBA" id="ARBA00012756"/>
    </source>
</evidence>
<dbReference type="SMART" id="SM01029">
    <property type="entry name" value="BetaGal_dom2"/>
    <property type="match status" value="1"/>
</dbReference>
<dbReference type="PRINTS" id="PR00742">
    <property type="entry name" value="GLHYDRLASE35"/>
</dbReference>
<name>A0A969WBF7_9GAMM</name>
<keyword evidence="6" id="KW-0325">Glycoprotein</keyword>
<evidence type="ECO:0000256" key="2">
    <source>
        <dbReference type="ARBA" id="ARBA00009809"/>
    </source>
</evidence>
<keyword evidence="7" id="KW-0326">Glycosidase</keyword>
<protein>
    <recommendedName>
        <fullName evidence="3">beta-galactosidase</fullName>
        <ecNumber evidence="3">3.2.1.23</ecNumber>
    </recommendedName>
</protein>
<feature type="signal peptide" evidence="10">
    <location>
        <begin position="1"/>
        <end position="35"/>
    </location>
</feature>
<comment type="caution">
    <text evidence="12">The sequence shown here is derived from an EMBL/GenBank/DDBJ whole genome shotgun (WGS) entry which is preliminary data.</text>
</comment>
<comment type="similarity">
    <text evidence="2 8">Belongs to the glycosyl hydrolase 35 family.</text>
</comment>
<evidence type="ECO:0000256" key="5">
    <source>
        <dbReference type="ARBA" id="ARBA00022801"/>
    </source>
</evidence>
<dbReference type="SUPFAM" id="SSF117100">
    <property type="entry name" value="Beta-galactosidase LacA, domain 3"/>
    <property type="match status" value="1"/>
</dbReference>